<dbReference type="EC" id="3.5.4.9" evidence="11"/>
<dbReference type="GO" id="GO:0035999">
    <property type="term" value="P:tetrahydrofolate interconversion"/>
    <property type="evidence" value="ECO:0007669"/>
    <property type="project" value="UniProtKB-UniRule"/>
</dbReference>
<comment type="similarity">
    <text evidence="11">Belongs to the tetrahydrofolate dehydrogenase/cyclohydrolase family.</text>
</comment>
<dbReference type="InterPro" id="IPR020867">
    <property type="entry name" value="THF_DH/CycHdrlase_CS"/>
</dbReference>
<dbReference type="GO" id="GO:0004488">
    <property type="term" value="F:methylenetetrahydrofolate dehydrogenase (NADP+) activity"/>
    <property type="evidence" value="ECO:0007669"/>
    <property type="project" value="UniProtKB-UniRule"/>
</dbReference>
<reference evidence="14 15" key="1">
    <citation type="submission" date="2020-08" db="EMBL/GenBank/DDBJ databases">
        <title>Bridging the membrane lipid divide: bacteria of the FCB group superphylum have the potential to synthesize archaeal ether lipids.</title>
        <authorList>
            <person name="Villanueva L."/>
            <person name="Von Meijenfeldt F.A.B."/>
            <person name="Westbye A.B."/>
            <person name="Yadav S."/>
            <person name="Hopmans E.C."/>
            <person name="Dutilh B.E."/>
            <person name="Sinninghe Damste J.S."/>
        </authorList>
    </citation>
    <scope>NUCLEOTIDE SEQUENCE [LARGE SCALE GENOMIC DNA]</scope>
    <source>
        <strain evidence="14">NIOZ-UU27</strain>
    </source>
</reference>
<evidence type="ECO:0000259" key="12">
    <source>
        <dbReference type="Pfam" id="PF00763"/>
    </source>
</evidence>
<keyword evidence="4 11" id="KW-0658">Purine biosynthesis</keyword>
<comment type="caution">
    <text evidence="11">Lacks conserved residue(s) required for the propagation of feature annotation.</text>
</comment>
<evidence type="ECO:0000256" key="5">
    <source>
        <dbReference type="ARBA" id="ARBA00022801"/>
    </source>
</evidence>
<dbReference type="FunFam" id="3.40.50.720:FF:000189">
    <property type="entry name" value="Bifunctional protein FolD"/>
    <property type="match status" value="1"/>
</dbReference>
<feature type="domain" description="Tetrahydrofolate dehydrogenase/cyclohydrolase catalytic" evidence="12">
    <location>
        <begin position="6"/>
        <end position="121"/>
    </location>
</feature>
<evidence type="ECO:0000256" key="6">
    <source>
        <dbReference type="ARBA" id="ARBA00022857"/>
    </source>
</evidence>
<evidence type="ECO:0000256" key="1">
    <source>
        <dbReference type="ARBA" id="ARBA00004777"/>
    </source>
</evidence>
<comment type="caution">
    <text evidence="14">The sequence shown here is derived from an EMBL/GenBank/DDBJ whole genome shotgun (WGS) entry which is preliminary data.</text>
</comment>
<evidence type="ECO:0000256" key="2">
    <source>
        <dbReference type="ARBA" id="ARBA00011738"/>
    </source>
</evidence>
<keyword evidence="11" id="KW-0028">Amino-acid biosynthesis</keyword>
<dbReference type="InterPro" id="IPR000672">
    <property type="entry name" value="THF_DH/CycHdrlase"/>
</dbReference>
<evidence type="ECO:0000256" key="11">
    <source>
        <dbReference type="HAMAP-Rule" id="MF_01576"/>
    </source>
</evidence>
<dbReference type="CDD" id="cd01080">
    <property type="entry name" value="NAD_bind_m-THF_DH_Cyclohyd"/>
    <property type="match status" value="1"/>
</dbReference>
<feature type="binding site" evidence="11">
    <location>
        <position position="238"/>
    </location>
    <ligand>
        <name>NADP(+)</name>
        <dbReference type="ChEBI" id="CHEBI:58349"/>
    </ligand>
</feature>
<dbReference type="Proteomes" id="UP000650524">
    <property type="component" value="Unassembled WGS sequence"/>
</dbReference>
<evidence type="ECO:0000256" key="3">
    <source>
        <dbReference type="ARBA" id="ARBA00022563"/>
    </source>
</evidence>
<keyword evidence="9 11" id="KW-0486">Methionine biosynthesis</keyword>
<dbReference type="PROSITE" id="PS00767">
    <property type="entry name" value="THF_DHG_CYH_2"/>
    <property type="match status" value="1"/>
</dbReference>
<dbReference type="GO" id="GO:0006164">
    <property type="term" value="P:purine nucleotide biosynthetic process"/>
    <property type="evidence" value="ECO:0007669"/>
    <property type="project" value="UniProtKB-KW"/>
</dbReference>
<proteinExistence type="inferred from homology"/>
<comment type="pathway">
    <text evidence="1 11">One-carbon metabolism; tetrahydrofolate interconversion.</text>
</comment>
<comment type="function">
    <text evidence="11">Catalyzes the oxidation of 5,10-methylenetetrahydrofolate to 5,10-methenyltetrahydrofolate and then the hydrolysis of 5,10-methenyltetrahydrofolate to 10-formyltetrahydrofolate.</text>
</comment>
<keyword evidence="5 11" id="KW-0378">Hydrolase</keyword>
<protein>
    <recommendedName>
        <fullName evidence="11">Bifunctional protein FolD</fullName>
    </recommendedName>
    <domain>
        <recommendedName>
            <fullName evidence="11">Methylenetetrahydrofolate dehydrogenase</fullName>
            <ecNumber evidence="11">1.5.1.5</ecNumber>
        </recommendedName>
    </domain>
    <domain>
        <recommendedName>
            <fullName evidence="11">Methenyltetrahydrofolate cyclohydrolase</fullName>
            <ecNumber evidence="11">3.5.4.9</ecNumber>
        </recommendedName>
    </domain>
</protein>
<evidence type="ECO:0000259" key="13">
    <source>
        <dbReference type="Pfam" id="PF02882"/>
    </source>
</evidence>
<evidence type="ECO:0000313" key="14">
    <source>
        <dbReference type="EMBL" id="MBC8178939.1"/>
    </source>
</evidence>
<dbReference type="Pfam" id="PF00763">
    <property type="entry name" value="THF_DHG_CYH"/>
    <property type="match status" value="1"/>
</dbReference>
<accession>A0A8J6N302</accession>
<feature type="binding site" evidence="11">
    <location>
        <begin position="168"/>
        <end position="170"/>
    </location>
    <ligand>
        <name>NADP(+)</name>
        <dbReference type="ChEBI" id="CHEBI:58349"/>
    </ligand>
</feature>
<comment type="catalytic activity">
    <reaction evidence="11">
        <text>(6R)-5,10-methylene-5,6,7,8-tetrahydrofolate + NADP(+) = (6R)-5,10-methenyltetrahydrofolate + NADPH</text>
        <dbReference type="Rhea" id="RHEA:22812"/>
        <dbReference type="ChEBI" id="CHEBI:15636"/>
        <dbReference type="ChEBI" id="CHEBI:57455"/>
        <dbReference type="ChEBI" id="CHEBI:57783"/>
        <dbReference type="ChEBI" id="CHEBI:58349"/>
        <dbReference type="EC" id="1.5.1.5"/>
    </reaction>
</comment>
<dbReference type="AlphaFoldDB" id="A0A8J6N302"/>
<dbReference type="NCBIfam" id="NF010765">
    <property type="entry name" value="PRK14168.1"/>
    <property type="match status" value="1"/>
</dbReference>
<dbReference type="Gene3D" id="3.40.50.720">
    <property type="entry name" value="NAD(P)-binding Rossmann-like Domain"/>
    <property type="match status" value="1"/>
</dbReference>
<evidence type="ECO:0000313" key="15">
    <source>
        <dbReference type="Proteomes" id="UP000650524"/>
    </source>
</evidence>
<keyword evidence="7 11" id="KW-0560">Oxidoreductase</keyword>
<dbReference type="PRINTS" id="PR00085">
    <property type="entry name" value="THFDHDRGNASE"/>
</dbReference>
<evidence type="ECO:0000256" key="7">
    <source>
        <dbReference type="ARBA" id="ARBA00023002"/>
    </source>
</evidence>
<dbReference type="InterPro" id="IPR036291">
    <property type="entry name" value="NAD(P)-bd_dom_sf"/>
</dbReference>
<dbReference type="SUPFAM" id="SSF53223">
    <property type="entry name" value="Aminoacid dehydrogenase-like, N-terminal domain"/>
    <property type="match status" value="1"/>
</dbReference>
<keyword evidence="10 11" id="KW-0511">Multifunctional enzyme</keyword>
<dbReference type="FunFam" id="3.40.50.10860:FF:000005">
    <property type="entry name" value="C-1-tetrahydrofolate synthase, cytoplasmic, putative"/>
    <property type="match status" value="1"/>
</dbReference>
<evidence type="ECO:0000256" key="10">
    <source>
        <dbReference type="ARBA" id="ARBA00023268"/>
    </source>
</evidence>
<dbReference type="InterPro" id="IPR020631">
    <property type="entry name" value="THF_DH/CycHdrlase_NAD-bd_dom"/>
</dbReference>
<dbReference type="EC" id="1.5.1.5" evidence="11"/>
<keyword evidence="3 11" id="KW-0554">One-carbon metabolism</keyword>
<evidence type="ECO:0000256" key="4">
    <source>
        <dbReference type="ARBA" id="ARBA00022755"/>
    </source>
</evidence>
<dbReference type="GO" id="GO:0009086">
    <property type="term" value="P:methionine biosynthetic process"/>
    <property type="evidence" value="ECO:0007669"/>
    <property type="project" value="UniProtKB-KW"/>
</dbReference>
<organism evidence="14 15">
    <name type="scientific">Candidatus Desulfacyla euxinica</name>
    <dbReference type="NCBI Taxonomy" id="2841693"/>
    <lineage>
        <taxon>Bacteria</taxon>
        <taxon>Deltaproteobacteria</taxon>
        <taxon>Candidatus Desulfacyla</taxon>
    </lineage>
</organism>
<dbReference type="HAMAP" id="MF_01576">
    <property type="entry name" value="THF_DHG_CYH"/>
    <property type="match status" value="1"/>
</dbReference>
<sequence>MTAKLIKGTEIREVILEEIEKEVKQIKEKHGVVPGLVTILVGESPASISYVTLKIKTANRLGFKEIQDNLPEDISEKALLALIDKYNNDDAINGILVQLPLPKQIDEKKILNAIDPDKDVDGFHPVNVGRLMIGGDEVKFPPCTPAGIQEMIIRAGVETSGAETVVVGRSNIVGKPIANMMFQKAEGANSTVTVVHTRTKDMESHCKRADILIVAAGVPGLVKPEWIKPGACVIDVGVNRVGEKISEKTGKKIAILKGDVDFDAAKEIAGWITPVPGGVGPMTITMLMKNTLKALKFKLGIA</sequence>
<dbReference type="Gene3D" id="3.40.50.10860">
    <property type="entry name" value="Leucine Dehydrogenase, chain A, domain 1"/>
    <property type="match status" value="1"/>
</dbReference>
<dbReference type="GO" id="GO:0004477">
    <property type="term" value="F:methenyltetrahydrofolate cyclohydrolase activity"/>
    <property type="evidence" value="ECO:0007669"/>
    <property type="project" value="UniProtKB-UniRule"/>
</dbReference>
<comment type="catalytic activity">
    <reaction evidence="11">
        <text>(6R)-5,10-methenyltetrahydrofolate + H2O = (6R)-10-formyltetrahydrofolate + H(+)</text>
        <dbReference type="Rhea" id="RHEA:23700"/>
        <dbReference type="ChEBI" id="CHEBI:15377"/>
        <dbReference type="ChEBI" id="CHEBI:15378"/>
        <dbReference type="ChEBI" id="CHEBI:57455"/>
        <dbReference type="ChEBI" id="CHEBI:195366"/>
        <dbReference type="EC" id="3.5.4.9"/>
    </reaction>
</comment>
<dbReference type="InterPro" id="IPR046346">
    <property type="entry name" value="Aminoacid_DH-like_N_sf"/>
</dbReference>
<dbReference type="InterPro" id="IPR020630">
    <property type="entry name" value="THF_DH/CycHdrlase_cat_dom"/>
</dbReference>
<evidence type="ECO:0000256" key="9">
    <source>
        <dbReference type="ARBA" id="ARBA00023167"/>
    </source>
</evidence>
<evidence type="ECO:0000256" key="8">
    <source>
        <dbReference type="ARBA" id="ARBA00023102"/>
    </source>
</evidence>
<gene>
    <name evidence="11 14" type="primary">folD</name>
    <name evidence="14" type="ORF">H8E19_16160</name>
</gene>
<dbReference type="PANTHER" id="PTHR48099">
    <property type="entry name" value="C-1-TETRAHYDROFOLATE SYNTHASE, CYTOPLASMIC-RELATED"/>
    <property type="match status" value="1"/>
</dbReference>
<dbReference type="UniPathway" id="UPA00193"/>
<name>A0A8J6N302_9DELT</name>
<comment type="subunit">
    <text evidence="2 11">Homodimer.</text>
</comment>
<feature type="domain" description="Tetrahydrofolate dehydrogenase/cyclohydrolase NAD(P)-binding" evidence="13">
    <location>
        <begin position="142"/>
        <end position="297"/>
    </location>
</feature>
<dbReference type="SUPFAM" id="SSF51735">
    <property type="entry name" value="NAD(P)-binding Rossmann-fold domains"/>
    <property type="match status" value="1"/>
</dbReference>
<dbReference type="Pfam" id="PF02882">
    <property type="entry name" value="THF_DHG_CYH_C"/>
    <property type="match status" value="1"/>
</dbReference>
<keyword evidence="8 11" id="KW-0368">Histidine biosynthesis</keyword>
<dbReference type="GO" id="GO:0005829">
    <property type="term" value="C:cytosol"/>
    <property type="evidence" value="ECO:0007669"/>
    <property type="project" value="TreeGrafter"/>
</dbReference>
<dbReference type="EMBL" id="JACNJD010000331">
    <property type="protein sequence ID" value="MBC8178939.1"/>
    <property type="molecule type" value="Genomic_DNA"/>
</dbReference>
<keyword evidence="6 11" id="KW-0521">NADP</keyword>
<dbReference type="PANTHER" id="PTHR48099:SF5">
    <property type="entry name" value="C-1-TETRAHYDROFOLATE SYNTHASE, CYTOPLASMIC"/>
    <property type="match status" value="1"/>
</dbReference>
<dbReference type="GO" id="GO:0000105">
    <property type="term" value="P:L-histidine biosynthetic process"/>
    <property type="evidence" value="ECO:0007669"/>
    <property type="project" value="UniProtKB-KW"/>
</dbReference>